<name>A0AAP0Q4M4_9MAGN</name>
<evidence type="ECO:0000313" key="1">
    <source>
        <dbReference type="EMBL" id="KAK9166883.1"/>
    </source>
</evidence>
<accession>A0AAP0Q4M4</accession>
<proteinExistence type="predicted"/>
<organism evidence="1 2">
    <name type="scientific">Stephania cephalantha</name>
    <dbReference type="NCBI Taxonomy" id="152367"/>
    <lineage>
        <taxon>Eukaryota</taxon>
        <taxon>Viridiplantae</taxon>
        <taxon>Streptophyta</taxon>
        <taxon>Embryophyta</taxon>
        <taxon>Tracheophyta</taxon>
        <taxon>Spermatophyta</taxon>
        <taxon>Magnoliopsida</taxon>
        <taxon>Ranunculales</taxon>
        <taxon>Menispermaceae</taxon>
        <taxon>Menispermoideae</taxon>
        <taxon>Cissampelideae</taxon>
        <taxon>Stephania</taxon>
    </lineage>
</organism>
<sequence>MLLVTSGRRRRERRPLLVGSDDGTRSDRGVIGARWRWRRDWWEEAMQGSGGGGTGGRRRYEAAKDAAVEALMVGEVGGGDDW</sequence>
<gene>
    <name evidence="1" type="ORF">Scep_002074</name>
</gene>
<comment type="caution">
    <text evidence="1">The sequence shown here is derived from an EMBL/GenBank/DDBJ whole genome shotgun (WGS) entry which is preliminary data.</text>
</comment>
<protein>
    <submittedName>
        <fullName evidence="1">Uncharacterized protein</fullName>
    </submittedName>
</protein>
<keyword evidence="2" id="KW-1185">Reference proteome</keyword>
<reference evidence="1 2" key="1">
    <citation type="submission" date="2024-01" db="EMBL/GenBank/DDBJ databases">
        <title>Genome assemblies of Stephania.</title>
        <authorList>
            <person name="Yang L."/>
        </authorList>
    </citation>
    <scope>NUCLEOTIDE SEQUENCE [LARGE SCALE GENOMIC DNA]</scope>
    <source>
        <strain evidence="1">JXDWG</strain>
        <tissue evidence="1">Leaf</tissue>
    </source>
</reference>
<dbReference type="Proteomes" id="UP001419268">
    <property type="component" value="Unassembled WGS sequence"/>
</dbReference>
<dbReference type="AlphaFoldDB" id="A0AAP0Q4M4"/>
<evidence type="ECO:0000313" key="2">
    <source>
        <dbReference type="Proteomes" id="UP001419268"/>
    </source>
</evidence>
<dbReference type="EMBL" id="JBBNAG010000001">
    <property type="protein sequence ID" value="KAK9166883.1"/>
    <property type="molecule type" value="Genomic_DNA"/>
</dbReference>